<dbReference type="PROSITE" id="PS50082">
    <property type="entry name" value="WD_REPEATS_2"/>
    <property type="match status" value="5"/>
</dbReference>
<dbReference type="PRINTS" id="PR00320">
    <property type="entry name" value="GPROTEINBRPT"/>
</dbReference>
<dbReference type="InterPro" id="IPR019775">
    <property type="entry name" value="WD40_repeat_CS"/>
</dbReference>
<feature type="repeat" description="WD" evidence="3">
    <location>
        <begin position="513"/>
        <end position="553"/>
    </location>
</feature>
<dbReference type="InterPro" id="IPR036322">
    <property type="entry name" value="WD40_repeat_dom_sf"/>
</dbReference>
<proteinExistence type="predicted"/>
<gene>
    <name evidence="5" type="ORF">ACHAXA_011085</name>
</gene>
<feature type="repeat" description="WD" evidence="3">
    <location>
        <begin position="472"/>
        <end position="512"/>
    </location>
</feature>
<feature type="region of interest" description="Disordered" evidence="4">
    <location>
        <begin position="68"/>
        <end position="139"/>
    </location>
</feature>
<feature type="region of interest" description="Disordered" evidence="4">
    <location>
        <begin position="285"/>
        <end position="316"/>
    </location>
</feature>
<dbReference type="PROSITE" id="PS50294">
    <property type="entry name" value="WD_REPEATS_REGION"/>
    <property type="match status" value="3"/>
</dbReference>
<dbReference type="PANTHER" id="PTHR22847:SF637">
    <property type="entry name" value="WD REPEAT DOMAIN 5B"/>
    <property type="match status" value="1"/>
</dbReference>
<evidence type="ECO:0000256" key="1">
    <source>
        <dbReference type="ARBA" id="ARBA00022574"/>
    </source>
</evidence>
<dbReference type="PANTHER" id="PTHR22847">
    <property type="entry name" value="WD40 REPEAT PROTEIN"/>
    <property type="match status" value="1"/>
</dbReference>
<dbReference type="SMART" id="SM00320">
    <property type="entry name" value="WD40"/>
    <property type="match status" value="7"/>
</dbReference>
<dbReference type="EMBL" id="JALLPB020000042">
    <property type="protein sequence ID" value="KAL3823240.1"/>
    <property type="molecule type" value="Genomic_DNA"/>
</dbReference>
<keyword evidence="1 3" id="KW-0853">WD repeat</keyword>
<dbReference type="Pfam" id="PF00400">
    <property type="entry name" value="WD40"/>
    <property type="match status" value="5"/>
</dbReference>
<organism evidence="5 6">
    <name type="scientific">Cyclostephanos tholiformis</name>
    <dbReference type="NCBI Taxonomy" id="382380"/>
    <lineage>
        <taxon>Eukaryota</taxon>
        <taxon>Sar</taxon>
        <taxon>Stramenopiles</taxon>
        <taxon>Ochrophyta</taxon>
        <taxon>Bacillariophyta</taxon>
        <taxon>Coscinodiscophyceae</taxon>
        <taxon>Thalassiosirophycidae</taxon>
        <taxon>Stephanodiscales</taxon>
        <taxon>Stephanodiscaceae</taxon>
        <taxon>Cyclostephanos</taxon>
    </lineage>
</organism>
<dbReference type="InterPro" id="IPR015943">
    <property type="entry name" value="WD40/YVTN_repeat-like_dom_sf"/>
</dbReference>
<dbReference type="InterPro" id="IPR020472">
    <property type="entry name" value="WD40_PAC1"/>
</dbReference>
<feature type="repeat" description="WD" evidence="3">
    <location>
        <begin position="349"/>
        <end position="389"/>
    </location>
</feature>
<evidence type="ECO:0000313" key="5">
    <source>
        <dbReference type="EMBL" id="KAL3823240.1"/>
    </source>
</evidence>
<evidence type="ECO:0000256" key="3">
    <source>
        <dbReference type="PROSITE-ProRule" id="PRU00221"/>
    </source>
</evidence>
<sequence length="623" mass="68686">MDRKVTPSTVARALPTEAPHSFEQNRHAAGGMIRSSHAEIKVNGSLARSRVFENAAVVAAKRWNSDFMQRSSTSTKTKRQIYRPLDLPSLASPGAPSGTNTKPQQQSQTQSKTNRRRSQIDVCNIPLTPDKSPDDSDSIAQRTALQCVSHATMRQAAAKAAMTATAHISTTLRDLLGDSNRALAVARQSQIEAENAAARAEGAAKKVKEVSDLAAKDIQRANLELEEANAQAEEAWEFLRRVKRLSSCRTKENDPLTINVKQALPDRVGTIVEVKLAGYESWHSTVANQSPRKKSGNPLSPSEVKKQKSEIRTGDNSAQEIVHRADVAFPPQSSASSDYNSMIEPTKHFKGHTSPITQVVAVDQNRFLSSSWDTTVRLWDAATEDCIRTFRGHGDWVTDISVLDDKHFISGSDDRSIKLWNFDKDECIRTFTGHSSFVKSLGCIDGDRFLSGSRDRTVKIFSVSTGQCLQTFVGHTDVVSAIVSLDSHRFASGSHDRSVKFWNISSATCARTLVGHTGVIKSLAAVSENELISGSDDKTIRLWNVNSGRCLREFGSKYALVFSVIHLCEGFFLSCGGHYIKVYNIHTGECIKSYETERVSLAVARLGEHFVTGSDHMLYLWKF</sequence>
<dbReference type="AlphaFoldDB" id="A0ABD3SFS7"/>
<dbReference type="Proteomes" id="UP001530377">
    <property type="component" value="Unassembled WGS sequence"/>
</dbReference>
<protein>
    <submittedName>
        <fullName evidence="5">Uncharacterized protein</fullName>
    </submittedName>
</protein>
<dbReference type="SUPFAM" id="SSF50978">
    <property type="entry name" value="WD40 repeat-like"/>
    <property type="match status" value="1"/>
</dbReference>
<keyword evidence="2" id="KW-0677">Repeat</keyword>
<evidence type="ECO:0000313" key="6">
    <source>
        <dbReference type="Proteomes" id="UP001530377"/>
    </source>
</evidence>
<dbReference type="CDD" id="cd00200">
    <property type="entry name" value="WD40"/>
    <property type="match status" value="1"/>
</dbReference>
<feature type="repeat" description="WD" evidence="3">
    <location>
        <begin position="390"/>
        <end position="430"/>
    </location>
</feature>
<feature type="compositionally biased region" description="Basic and acidic residues" evidence="4">
    <location>
        <begin position="303"/>
        <end position="313"/>
    </location>
</feature>
<evidence type="ECO:0000256" key="4">
    <source>
        <dbReference type="SAM" id="MobiDB-lite"/>
    </source>
</evidence>
<keyword evidence="6" id="KW-1185">Reference proteome</keyword>
<comment type="caution">
    <text evidence="5">The sequence shown here is derived from an EMBL/GenBank/DDBJ whole genome shotgun (WGS) entry which is preliminary data.</text>
</comment>
<name>A0ABD3SFS7_9STRA</name>
<dbReference type="InterPro" id="IPR001680">
    <property type="entry name" value="WD40_rpt"/>
</dbReference>
<accession>A0ABD3SFS7</accession>
<feature type="repeat" description="WD" evidence="3">
    <location>
        <begin position="431"/>
        <end position="471"/>
    </location>
</feature>
<evidence type="ECO:0000256" key="2">
    <source>
        <dbReference type="ARBA" id="ARBA00022737"/>
    </source>
</evidence>
<feature type="region of interest" description="Disordered" evidence="4">
    <location>
        <begin position="1"/>
        <end position="24"/>
    </location>
</feature>
<dbReference type="PROSITE" id="PS00678">
    <property type="entry name" value="WD_REPEATS_1"/>
    <property type="match status" value="1"/>
</dbReference>
<reference evidence="5 6" key="1">
    <citation type="submission" date="2024-10" db="EMBL/GenBank/DDBJ databases">
        <title>Updated reference genomes for cyclostephanoid diatoms.</title>
        <authorList>
            <person name="Roberts W.R."/>
            <person name="Alverson A.J."/>
        </authorList>
    </citation>
    <scope>NUCLEOTIDE SEQUENCE [LARGE SCALE GENOMIC DNA]</scope>
    <source>
        <strain evidence="5 6">AJA228-03</strain>
    </source>
</reference>
<feature type="compositionally biased region" description="Low complexity" evidence="4">
    <location>
        <begin position="99"/>
        <end position="112"/>
    </location>
</feature>
<dbReference type="GO" id="GO:1990234">
    <property type="term" value="C:transferase complex"/>
    <property type="evidence" value="ECO:0007669"/>
    <property type="project" value="UniProtKB-ARBA"/>
</dbReference>
<dbReference type="Gene3D" id="2.130.10.10">
    <property type="entry name" value="YVTN repeat-like/Quinoprotein amine dehydrogenase"/>
    <property type="match status" value="2"/>
</dbReference>